<evidence type="ECO:0000313" key="3">
    <source>
        <dbReference type="Proteomes" id="UP001300692"/>
    </source>
</evidence>
<keyword evidence="3" id="KW-1185">Reference proteome</keyword>
<dbReference type="Proteomes" id="UP001300692">
    <property type="component" value="Unassembled WGS sequence"/>
</dbReference>
<proteinExistence type="predicted"/>
<protein>
    <recommendedName>
        <fullName evidence="4">Por secretion system C-terminal sorting domain-containing protein</fullName>
    </recommendedName>
</protein>
<reference evidence="2 3" key="1">
    <citation type="submission" date="2022-10" db="EMBL/GenBank/DDBJ databases">
        <title>Comparative genomics and taxonomic characterization of three novel marine species of genus Reichenbachiella exhibiting antioxidant and polysaccharide degradation activities.</title>
        <authorList>
            <person name="Muhammad N."/>
            <person name="Lee Y.-J."/>
            <person name="Ko J."/>
            <person name="Kim S.-G."/>
        </authorList>
    </citation>
    <scope>NUCLEOTIDE SEQUENCE [LARGE SCALE GENOMIC DNA]</scope>
    <source>
        <strain evidence="2 3">ABR2-5</strain>
    </source>
</reference>
<comment type="caution">
    <text evidence="2">The sequence shown here is derived from an EMBL/GenBank/DDBJ whole genome shotgun (WGS) entry which is preliminary data.</text>
</comment>
<evidence type="ECO:0000256" key="1">
    <source>
        <dbReference type="SAM" id="SignalP"/>
    </source>
</evidence>
<organism evidence="2 3">
    <name type="scientific">Reichenbachiella ulvae</name>
    <dbReference type="NCBI Taxonomy" id="2980104"/>
    <lineage>
        <taxon>Bacteria</taxon>
        <taxon>Pseudomonadati</taxon>
        <taxon>Bacteroidota</taxon>
        <taxon>Cytophagia</taxon>
        <taxon>Cytophagales</taxon>
        <taxon>Reichenbachiellaceae</taxon>
        <taxon>Reichenbachiella</taxon>
    </lineage>
</organism>
<dbReference type="EMBL" id="JAOYOD010000001">
    <property type="protein sequence ID" value="MCV9386497.1"/>
    <property type="molecule type" value="Genomic_DNA"/>
</dbReference>
<sequence length="368" mass="41302">MKLTIPIFAFFVLCLNVQAADTLNINNAVLKRKITVAVSGNGGLGPSSAHFQINSLSSSDLNILIPAGLMLYSDDPQVQDLIILQEDILVINARSTYTYDAFGACTQLSNHSPKKEELYKLGQLGQKEWVQVAQIVAQNDLQSSLGQAAIWALSDNATFDSFDSNHVDASWDIAKIIAIYKKENPPALEEIQTWTPAENRIIFSSRADLPYHAPKDMKARLFILDSTGQEVKEVFDYKKLFAGLHIYTIGLNRIVENQGSYIARLINEDGKVLKEITLANNQEYVELKAKQQTIQFEFIVRQPSKITLSVYDTRGELVQEIFKDKPLPLSKRNTNFKLIHAMPTGEPFEIRVSNDQGEVIHSMMRKAN</sequence>
<evidence type="ECO:0008006" key="4">
    <source>
        <dbReference type="Google" id="ProtNLM"/>
    </source>
</evidence>
<feature type="chain" id="PRO_5046979650" description="Por secretion system C-terminal sorting domain-containing protein" evidence="1">
    <location>
        <begin position="20"/>
        <end position="368"/>
    </location>
</feature>
<evidence type="ECO:0000313" key="2">
    <source>
        <dbReference type="EMBL" id="MCV9386497.1"/>
    </source>
</evidence>
<feature type="signal peptide" evidence="1">
    <location>
        <begin position="1"/>
        <end position="19"/>
    </location>
</feature>
<keyword evidence="1" id="KW-0732">Signal</keyword>
<name>A0ABT3CSA3_9BACT</name>
<gene>
    <name evidence="2" type="ORF">N7U62_07470</name>
</gene>
<accession>A0ABT3CSA3</accession>
<dbReference type="RefSeq" id="WP_264137295.1">
    <property type="nucleotide sequence ID" value="NZ_JAOYOD010000001.1"/>
</dbReference>